<keyword evidence="2" id="KW-1185">Reference proteome</keyword>
<evidence type="ECO:0000313" key="2">
    <source>
        <dbReference type="Proteomes" id="UP000257144"/>
    </source>
</evidence>
<proteinExistence type="predicted"/>
<dbReference type="AlphaFoldDB" id="A0A3D8GMP1"/>
<accession>A0A3D8GMP1</accession>
<organism evidence="1 2">
    <name type="scientific">Neobacillus piezotolerans</name>
    <dbReference type="NCBI Taxonomy" id="2259171"/>
    <lineage>
        <taxon>Bacteria</taxon>
        <taxon>Bacillati</taxon>
        <taxon>Bacillota</taxon>
        <taxon>Bacilli</taxon>
        <taxon>Bacillales</taxon>
        <taxon>Bacillaceae</taxon>
        <taxon>Neobacillus</taxon>
    </lineage>
</organism>
<evidence type="ECO:0000313" key="1">
    <source>
        <dbReference type="EMBL" id="RDU35723.1"/>
    </source>
</evidence>
<name>A0A3D8GMP1_9BACI</name>
<comment type="caution">
    <text evidence="1">The sequence shown here is derived from an EMBL/GenBank/DDBJ whole genome shotgun (WGS) entry which is preliminary data.</text>
</comment>
<dbReference type="OrthoDB" id="2885038at2"/>
<dbReference type="Proteomes" id="UP000257144">
    <property type="component" value="Unassembled WGS sequence"/>
</dbReference>
<gene>
    <name evidence="1" type="ORF">DRW41_16405</name>
</gene>
<dbReference type="EMBL" id="QNQT01000008">
    <property type="protein sequence ID" value="RDU35723.1"/>
    <property type="molecule type" value="Genomic_DNA"/>
</dbReference>
<protein>
    <submittedName>
        <fullName evidence="1">Uncharacterized protein</fullName>
    </submittedName>
</protein>
<dbReference type="RefSeq" id="WP_115453101.1">
    <property type="nucleotide sequence ID" value="NZ_QNQT01000008.1"/>
</dbReference>
<sequence>MKNVRYIIQDEYEANKIAEALKTQLDINRFIDVEVTAVDLWNELIVQIPENNAALEETLGSFMAGYQDGVILE</sequence>
<reference evidence="1 2" key="1">
    <citation type="submission" date="2018-07" db="EMBL/GenBank/DDBJ databases">
        <title>Bacillus sp. YLB-04 draft genome sequence.</title>
        <authorList>
            <person name="Yu L."/>
            <person name="Tang X."/>
        </authorList>
    </citation>
    <scope>NUCLEOTIDE SEQUENCE [LARGE SCALE GENOMIC DNA]</scope>
    <source>
        <strain evidence="1 2">YLB-04</strain>
    </source>
</reference>